<dbReference type="PROSITE" id="PS01182">
    <property type="entry name" value="GLYCOSYL_HYDROL_F35"/>
    <property type="match status" value="1"/>
</dbReference>
<keyword evidence="2 9" id="KW-0732">Signal</keyword>
<dbReference type="Proteomes" id="UP000887566">
    <property type="component" value="Unplaced"/>
</dbReference>
<dbReference type="EC" id="3.2.1.23" evidence="7"/>
<dbReference type="Gene3D" id="3.20.20.80">
    <property type="entry name" value="Glycosidases"/>
    <property type="match status" value="1"/>
</dbReference>
<dbReference type="InterPro" id="IPR019801">
    <property type="entry name" value="Glyco_hydro_35_CS"/>
</dbReference>
<reference evidence="14" key="1">
    <citation type="submission" date="2022-11" db="UniProtKB">
        <authorList>
            <consortium name="WormBaseParasite"/>
        </authorList>
    </citation>
    <scope>IDENTIFICATION</scope>
</reference>
<evidence type="ECO:0000313" key="13">
    <source>
        <dbReference type="Proteomes" id="UP000887566"/>
    </source>
</evidence>
<feature type="domain" description="Beta-galactosidase galactose-binding" evidence="12">
    <location>
        <begin position="544"/>
        <end position="601"/>
    </location>
</feature>
<evidence type="ECO:0000256" key="8">
    <source>
        <dbReference type="RuleBase" id="RU003679"/>
    </source>
</evidence>
<evidence type="ECO:0000256" key="1">
    <source>
        <dbReference type="ARBA" id="ARBA00009809"/>
    </source>
</evidence>
<dbReference type="InterPro" id="IPR048912">
    <property type="entry name" value="BetaGal1-like_ABD1"/>
</dbReference>
<dbReference type="InterPro" id="IPR001944">
    <property type="entry name" value="Glycoside_Hdrlase_35"/>
</dbReference>
<dbReference type="PIRSF" id="PIRSF006336">
    <property type="entry name" value="B-gal"/>
    <property type="match status" value="1"/>
</dbReference>
<dbReference type="WBParaSite" id="PSAMB.scaffold2384size23478.g17519.t1">
    <property type="protein sequence ID" value="PSAMB.scaffold2384size23478.g17519.t1"/>
    <property type="gene ID" value="PSAMB.scaffold2384size23478.g17519"/>
</dbReference>
<dbReference type="Gene3D" id="2.60.120.260">
    <property type="entry name" value="Galactose-binding domain-like"/>
    <property type="match status" value="2"/>
</dbReference>
<name>A0A914VTW2_9BILA</name>
<evidence type="ECO:0000256" key="3">
    <source>
        <dbReference type="ARBA" id="ARBA00022801"/>
    </source>
</evidence>
<dbReference type="AlphaFoldDB" id="A0A914VTW2"/>
<feature type="signal peptide" evidence="9">
    <location>
        <begin position="1"/>
        <end position="18"/>
    </location>
</feature>
<protein>
    <recommendedName>
        <fullName evidence="7">Beta-galactosidase</fullName>
        <ecNumber evidence="7">3.2.1.23</ecNumber>
    </recommendedName>
</protein>
<feature type="active site" description="Proton donor" evidence="6">
    <location>
        <position position="186"/>
    </location>
</feature>
<dbReference type="Pfam" id="PF01301">
    <property type="entry name" value="Glyco_hydro_35"/>
    <property type="match status" value="1"/>
</dbReference>
<evidence type="ECO:0000256" key="7">
    <source>
        <dbReference type="RuleBase" id="RU000675"/>
    </source>
</evidence>
<dbReference type="GO" id="GO:0005975">
    <property type="term" value="P:carbohydrate metabolic process"/>
    <property type="evidence" value="ECO:0007669"/>
    <property type="project" value="InterPro"/>
</dbReference>
<evidence type="ECO:0000256" key="2">
    <source>
        <dbReference type="ARBA" id="ARBA00022729"/>
    </source>
</evidence>
<keyword evidence="4" id="KW-0325">Glycoprotein</keyword>
<proteinExistence type="inferred from homology"/>
<evidence type="ECO:0000313" key="14">
    <source>
        <dbReference type="WBParaSite" id="PSAMB.scaffold2384size23478.g17519.t1"/>
    </source>
</evidence>
<dbReference type="SUPFAM" id="SSF51445">
    <property type="entry name" value="(Trans)glycosidases"/>
    <property type="match status" value="1"/>
</dbReference>
<dbReference type="InterPro" id="IPR031330">
    <property type="entry name" value="Gly_Hdrlase_35_cat"/>
</dbReference>
<dbReference type="InterPro" id="IPR048913">
    <property type="entry name" value="BetaGal_gal-bd"/>
</dbReference>
<evidence type="ECO:0000259" key="10">
    <source>
        <dbReference type="Pfam" id="PF01301"/>
    </source>
</evidence>
<feature type="domain" description="Beta-galactosidase 1-like first all-beta" evidence="11">
    <location>
        <begin position="405"/>
        <end position="511"/>
    </location>
</feature>
<feature type="chain" id="PRO_5038045747" description="Beta-galactosidase" evidence="9">
    <location>
        <begin position="19"/>
        <end position="657"/>
    </location>
</feature>
<evidence type="ECO:0000256" key="4">
    <source>
        <dbReference type="ARBA" id="ARBA00023180"/>
    </source>
</evidence>
<dbReference type="FunFam" id="3.20.20.80:FF:000017">
    <property type="entry name" value="Beta-galactosidase"/>
    <property type="match status" value="1"/>
</dbReference>
<organism evidence="13 14">
    <name type="scientific">Plectus sambesii</name>
    <dbReference type="NCBI Taxonomy" id="2011161"/>
    <lineage>
        <taxon>Eukaryota</taxon>
        <taxon>Metazoa</taxon>
        <taxon>Ecdysozoa</taxon>
        <taxon>Nematoda</taxon>
        <taxon>Chromadorea</taxon>
        <taxon>Plectida</taxon>
        <taxon>Plectina</taxon>
        <taxon>Plectoidea</taxon>
        <taxon>Plectidae</taxon>
        <taxon>Plectus</taxon>
    </lineage>
</organism>
<keyword evidence="3 7" id="KW-0378">Hydrolase</keyword>
<comment type="catalytic activity">
    <reaction evidence="7">
        <text>Hydrolysis of terminal non-reducing beta-D-galactose residues in beta-D-galactosides.</text>
        <dbReference type="EC" id="3.2.1.23"/>
    </reaction>
</comment>
<evidence type="ECO:0000256" key="6">
    <source>
        <dbReference type="PIRSR" id="PIRSR006336-1"/>
    </source>
</evidence>
<evidence type="ECO:0000259" key="12">
    <source>
        <dbReference type="Pfam" id="PF21467"/>
    </source>
</evidence>
<feature type="domain" description="Glycoside hydrolase 35 catalytic" evidence="10">
    <location>
        <begin position="38"/>
        <end position="356"/>
    </location>
</feature>
<dbReference type="InterPro" id="IPR026283">
    <property type="entry name" value="B-gal_1-like"/>
</dbReference>
<keyword evidence="5 7" id="KW-0326">Glycosidase</keyword>
<evidence type="ECO:0000259" key="11">
    <source>
        <dbReference type="Pfam" id="PF21317"/>
    </source>
</evidence>
<accession>A0A914VTW2</accession>
<dbReference type="GO" id="GO:0004565">
    <property type="term" value="F:beta-galactosidase activity"/>
    <property type="evidence" value="ECO:0007669"/>
    <property type="project" value="UniProtKB-EC"/>
</dbReference>
<dbReference type="InterPro" id="IPR017853">
    <property type="entry name" value="GH"/>
</dbReference>
<dbReference type="Pfam" id="PF21467">
    <property type="entry name" value="BetaGal_gal-bd"/>
    <property type="match status" value="1"/>
</dbReference>
<dbReference type="PANTHER" id="PTHR23421">
    <property type="entry name" value="BETA-GALACTOSIDASE RELATED"/>
    <property type="match status" value="1"/>
</dbReference>
<keyword evidence="13" id="KW-1185">Reference proteome</keyword>
<dbReference type="PRINTS" id="PR00742">
    <property type="entry name" value="GLHYDRLASE35"/>
</dbReference>
<dbReference type="Pfam" id="PF21317">
    <property type="entry name" value="BetaGal_ABD_1"/>
    <property type="match status" value="1"/>
</dbReference>
<dbReference type="InterPro" id="IPR008979">
    <property type="entry name" value="Galactose-bd-like_sf"/>
</dbReference>
<feature type="active site" description="Nucleophile" evidence="6">
    <location>
        <position position="268"/>
    </location>
</feature>
<sequence length="657" mass="74426">MRALLLLVVLCLLPLTFCDQSTNADWKPFFKIDYDNDQFLLDGKPYRYIAGSVHYFRIPPEYWLDRLAKTAAAGLNAIEFYVPWNFHEIYQGKYTFTGQANVTQFMDIAKELGLNILLRLGPYVCGEWENGGLPWWLLHTPDIRMRTSDPRFLEAVRSWYSVLLPKVVPYLRKNGGPVIMVQVENEYGSFCGCDQNYTIWIRDLFRSYFGQDTLLYTTDGGSEGYLKCGFVPEVYPTVDFGAGDSKAINSSFEAQRKFSAHGPLVNSEFYPGWLVLWGQNGGFNLPSIQEIVKSSKYMYDLGASFNYYMFHGGTNFGYWNGAETQAPVITSYDYSAPLTEAGDPTPKYYAIRDWIGSLSDWPYKPSTVPPATKKRAYGQVTVQKLGTILDLADVISTKCTASEFPLTFEQMNHPFGFVLYRTKLPSSGTNLTASGLKDHGFVMVNYEYQGTMYAAFGNRTNLSLNITAKQGATLSILVENRGRQTYETINDMKGLTRNVTLDGVVLTDWQQCGVNLLNIFKHMKRPAYRPPRRATVKAAASFLPTIYVGKFSADTQEDTFFNPTGWGKGQYLLNKFNVGRYWPSIGPQITLYTPKSLLQSKNTIVMLELEHMGDCEKSNPNRCLVRFDDAPIINVTYTETRPRLQPEPRGPICPPIH</sequence>
<comment type="similarity">
    <text evidence="1 8">Belongs to the glycosyl hydrolase 35 family.</text>
</comment>
<dbReference type="SUPFAM" id="SSF49785">
    <property type="entry name" value="Galactose-binding domain-like"/>
    <property type="match status" value="1"/>
</dbReference>
<evidence type="ECO:0000256" key="5">
    <source>
        <dbReference type="ARBA" id="ARBA00023295"/>
    </source>
</evidence>
<evidence type="ECO:0000256" key="9">
    <source>
        <dbReference type="SAM" id="SignalP"/>
    </source>
</evidence>